<evidence type="ECO:0000313" key="3">
    <source>
        <dbReference type="Proteomes" id="UP001165079"/>
    </source>
</evidence>
<name>A0A9W6SJ50_9ACTN</name>
<feature type="region of interest" description="Disordered" evidence="1">
    <location>
        <begin position="379"/>
        <end position="402"/>
    </location>
</feature>
<dbReference type="Proteomes" id="UP001165079">
    <property type="component" value="Unassembled WGS sequence"/>
</dbReference>
<protein>
    <recommendedName>
        <fullName evidence="4">WXG100 family type VII secretion target</fullName>
    </recommendedName>
</protein>
<proteinExistence type="predicted"/>
<dbReference type="Gene3D" id="1.10.287.1060">
    <property type="entry name" value="ESAT-6-like"/>
    <property type="match status" value="1"/>
</dbReference>
<dbReference type="RefSeq" id="WP_285661686.1">
    <property type="nucleotide sequence ID" value="NZ_BSTX01000001.1"/>
</dbReference>
<dbReference type="SUPFAM" id="SSF140453">
    <property type="entry name" value="EsxAB dimer-like"/>
    <property type="match status" value="1"/>
</dbReference>
<dbReference type="InterPro" id="IPR036689">
    <property type="entry name" value="ESAT-6-like_sf"/>
</dbReference>
<dbReference type="EMBL" id="BSTX01000001">
    <property type="protein sequence ID" value="GLZ76509.1"/>
    <property type="molecule type" value="Genomic_DNA"/>
</dbReference>
<keyword evidence="3" id="KW-1185">Reference proteome</keyword>
<feature type="compositionally biased region" description="Basic and acidic residues" evidence="1">
    <location>
        <begin position="383"/>
        <end position="396"/>
    </location>
</feature>
<evidence type="ECO:0000256" key="1">
    <source>
        <dbReference type="SAM" id="MobiDB-lite"/>
    </source>
</evidence>
<organism evidence="2 3">
    <name type="scientific">Actinorhabdospora filicis</name>
    <dbReference type="NCBI Taxonomy" id="1785913"/>
    <lineage>
        <taxon>Bacteria</taxon>
        <taxon>Bacillati</taxon>
        <taxon>Actinomycetota</taxon>
        <taxon>Actinomycetes</taxon>
        <taxon>Micromonosporales</taxon>
        <taxon>Micromonosporaceae</taxon>
        <taxon>Actinorhabdospora</taxon>
    </lineage>
</organism>
<evidence type="ECO:0000313" key="2">
    <source>
        <dbReference type="EMBL" id="GLZ76509.1"/>
    </source>
</evidence>
<gene>
    <name evidence="2" type="ORF">Afil01_13160</name>
</gene>
<feature type="region of interest" description="Disordered" evidence="1">
    <location>
        <begin position="1"/>
        <end position="31"/>
    </location>
</feature>
<reference evidence="2" key="1">
    <citation type="submission" date="2023-03" db="EMBL/GenBank/DDBJ databases">
        <title>Actinorhabdospora filicis NBRC 111898.</title>
        <authorList>
            <person name="Ichikawa N."/>
            <person name="Sato H."/>
            <person name="Tonouchi N."/>
        </authorList>
    </citation>
    <scope>NUCLEOTIDE SEQUENCE</scope>
    <source>
        <strain evidence="2">NBRC 111898</strain>
    </source>
</reference>
<accession>A0A9W6SJ50</accession>
<comment type="caution">
    <text evidence="2">The sequence shown here is derived from an EMBL/GenBank/DDBJ whole genome shotgun (WGS) entry which is preliminary data.</text>
</comment>
<dbReference type="AlphaFoldDB" id="A0A9W6SJ50"/>
<evidence type="ECO:0008006" key="4">
    <source>
        <dbReference type="Google" id="ProtNLM"/>
    </source>
</evidence>
<sequence>MSYPWNQGPVPDGPGDLNSLNNPSTYDKKGWADQATSHAGGLFGAAYGLSDATDPPSVSVATVQARWEYLQAVASPGKALMSNGVGFLVSWTVSPLVEGLIEPFIGDPEQMRATAAGWEQVARWLDHVAETEPTRAQATTELWKGEAAEKFRAQMGEFGGGVTALAQDVREIGGILTMTADIFDMVLEFIIQMLTEYVIGLIIQWLAALAASWITAGTSVATATAATTASTATTGARIAKVLAQLQQKLGKLFVQLEKLMKRIRSGPLRQVVNRMDALRNGNRREQWLARTIDRRIGLPSILDRANPRTLASVTANRFVTRGGGFVAGRHALATNVAQGAASMVFGGSTMWGRAAWNAGVRTATDAAVKFGADAAYNTGTDKITGKQSDKERKQSQDKGFMW</sequence>